<proteinExistence type="predicted"/>
<dbReference type="InterPro" id="IPR057984">
    <property type="entry name" value="PATROL1_C"/>
</dbReference>
<reference evidence="2" key="1">
    <citation type="submission" date="2021-05" db="UniProtKB">
        <authorList>
            <consortium name="EnsemblPlants"/>
        </authorList>
    </citation>
    <scope>IDENTIFICATION</scope>
    <source>
        <strain evidence="2">subsp. malaccensis</strain>
    </source>
</reference>
<organism evidence="2 3">
    <name type="scientific">Musa acuminata subsp. malaccensis</name>
    <name type="common">Wild banana</name>
    <name type="synonym">Musa malaccensis</name>
    <dbReference type="NCBI Taxonomy" id="214687"/>
    <lineage>
        <taxon>Eukaryota</taxon>
        <taxon>Viridiplantae</taxon>
        <taxon>Streptophyta</taxon>
        <taxon>Embryophyta</taxon>
        <taxon>Tracheophyta</taxon>
        <taxon>Spermatophyta</taxon>
        <taxon>Magnoliopsida</taxon>
        <taxon>Liliopsida</taxon>
        <taxon>Zingiberales</taxon>
        <taxon>Musaceae</taxon>
        <taxon>Musa</taxon>
    </lineage>
</organism>
<protein>
    <recommendedName>
        <fullName evidence="1">PATROL1-like C-terminal domain-containing protein</fullName>
    </recommendedName>
</protein>
<dbReference type="Proteomes" id="UP000012960">
    <property type="component" value="Unplaced"/>
</dbReference>
<dbReference type="Gramene" id="Ma09_t05940.1">
    <property type="protein sequence ID" value="Ma09_p05940.1"/>
    <property type="gene ID" value="Ma09_g05940"/>
</dbReference>
<dbReference type="InParanoid" id="A0A804KGG3"/>
<feature type="domain" description="PATROL1-like C-terminal" evidence="1">
    <location>
        <begin position="57"/>
        <end position="149"/>
    </location>
</feature>
<accession>A0A804KGG3</accession>
<evidence type="ECO:0000313" key="2">
    <source>
        <dbReference type="EnsemblPlants" id="Ma09_p05940.1"/>
    </source>
</evidence>
<evidence type="ECO:0000313" key="3">
    <source>
        <dbReference type="Proteomes" id="UP000012960"/>
    </source>
</evidence>
<dbReference type="InterPro" id="IPR008528">
    <property type="entry name" value="unc-13_homologue"/>
</dbReference>
<dbReference type="Pfam" id="PF25761">
    <property type="entry name" value="TPR_PATROL1"/>
    <property type="match status" value="1"/>
</dbReference>
<dbReference type="PANTHER" id="PTHR31280">
    <property type="entry name" value="PROTEIN UNC-13 HOMOLOG"/>
    <property type="match status" value="1"/>
</dbReference>
<dbReference type="EnsemblPlants" id="Ma09_t05940.1">
    <property type="protein sequence ID" value="Ma09_p05940.1"/>
    <property type="gene ID" value="Ma09_g05940"/>
</dbReference>
<dbReference type="AlphaFoldDB" id="A0A804KGG3"/>
<evidence type="ECO:0000259" key="1">
    <source>
        <dbReference type="Pfam" id="PF25761"/>
    </source>
</evidence>
<dbReference type="PANTHER" id="PTHR31280:SF4">
    <property type="entry name" value="ELONGATION FACTOR TS (DUF810)"/>
    <property type="match status" value="1"/>
</dbReference>
<sequence>MPPYEVDSGIANLVKVWIKKRAHKLKEYVDQNLQQEDTFNSFFGTYLMNFSLGAIEVKSGCGTQSSFIPPLPALTRCEIGSKPRKEKEKLQDMPERKSQVGSTNGDGCYGLSQLCICIRVNSLNYIWTELENLEKKIITCSRNVESAQADYIKWVAYQF</sequence>
<name>A0A804KGG3_MUSAM</name>
<keyword evidence="3" id="KW-1185">Reference proteome</keyword>